<protein>
    <submittedName>
        <fullName evidence="1">Uncharacterized protein</fullName>
    </submittedName>
</protein>
<dbReference type="EMBL" id="JAHYIQ010000001">
    <property type="protein sequence ID" value="KAK1136579.1"/>
    <property type="molecule type" value="Genomic_DNA"/>
</dbReference>
<gene>
    <name evidence="1" type="ORF">K0M31_001125</name>
</gene>
<name>A0AA40KXC8_9HYME</name>
<proteinExistence type="predicted"/>
<organism evidence="1 2">
    <name type="scientific">Melipona bicolor</name>
    <dbReference type="NCBI Taxonomy" id="60889"/>
    <lineage>
        <taxon>Eukaryota</taxon>
        <taxon>Metazoa</taxon>
        <taxon>Ecdysozoa</taxon>
        <taxon>Arthropoda</taxon>
        <taxon>Hexapoda</taxon>
        <taxon>Insecta</taxon>
        <taxon>Pterygota</taxon>
        <taxon>Neoptera</taxon>
        <taxon>Endopterygota</taxon>
        <taxon>Hymenoptera</taxon>
        <taxon>Apocrita</taxon>
        <taxon>Aculeata</taxon>
        <taxon>Apoidea</taxon>
        <taxon>Anthophila</taxon>
        <taxon>Apidae</taxon>
        <taxon>Melipona</taxon>
    </lineage>
</organism>
<evidence type="ECO:0000313" key="1">
    <source>
        <dbReference type="EMBL" id="KAK1136579.1"/>
    </source>
</evidence>
<evidence type="ECO:0000313" key="2">
    <source>
        <dbReference type="Proteomes" id="UP001177670"/>
    </source>
</evidence>
<feature type="non-terminal residue" evidence="1">
    <location>
        <position position="1"/>
    </location>
</feature>
<comment type="caution">
    <text evidence="1">The sequence shown here is derived from an EMBL/GenBank/DDBJ whole genome shotgun (WGS) entry which is preliminary data.</text>
</comment>
<dbReference type="AlphaFoldDB" id="A0AA40KXC8"/>
<keyword evidence="2" id="KW-1185">Reference proteome</keyword>
<sequence length="53" mass="5567">VHTCKLNRPGNGWVTGSCSCLFISPLLAARNLVDSSTAEFTESRLAAAVPFSA</sequence>
<reference evidence="1" key="1">
    <citation type="submission" date="2021-10" db="EMBL/GenBank/DDBJ databases">
        <title>Melipona bicolor Genome sequencing and assembly.</title>
        <authorList>
            <person name="Araujo N.S."/>
            <person name="Arias M.C."/>
        </authorList>
    </citation>
    <scope>NUCLEOTIDE SEQUENCE</scope>
    <source>
        <strain evidence="1">USP_2M_L1-L4_2017</strain>
        <tissue evidence="1">Whole body</tissue>
    </source>
</reference>
<dbReference type="Proteomes" id="UP001177670">
    <property type="component" value="Unassembled WGS sequence"/>
</dbReference>
<accession>A0AA40KXC8</accession>